<evidence type="ECO:0000256" key="1">
    <source>
        <dbReference type="ARBA" id="ARBA00004651"/>
    </source>
</evidence>
<dbReference type="GO" id="GO:0005886">
    <property type="term" value="C:plasma membrane"/>
    <property type="evidence" value="ECO:0007669"/>
    <property type="project" value="UniProtKB-SubCell"/>
</dbReference>
<evidence type="ECO:0000256" key="2">
    <source>
        <dbReference type="ARBA" id="ARBA00022448"/>
    </source>
</evidence>
<feature type="transmembrane region" description="Helical" evidence="9">
    <location>
        <begin position="52"/>
        <end position="70"/>
    </location>
</feature>
<evidence type="ECO:0000313" key="10">
    <source>
        <dbReference type="Proteomes" id="UP000675920"/>
    </source>
</evidence>
<reference evidence="11" key="1">
    <citation type="journal article" date="2003" name="J. Biol. Chem.">
        <title>Structure-function analysis of the bestrophin family of anion channels.</title>
        <authorList>
            <person name="Tsunenari T."/>
            <person name="Sun H."/>
            <person name="Williams J."/>
            <person name="Cahill H."/>
            <person name="Smallwood P."/>
            <person name="Yau K.W."/>
            <person name="Nathans J."/>
        </authorList>
    </citation>
    <scope>NUCLEOTIDE SEQUENCE</scope>
</reference>
<reference evidence="11" key="3">
    <citation type="submission" date="2025-08" db="UniProtKB">
        <authorList>
            <consortium name="RefSeq"/>
        </authorList>
    </citation>
    <scope>IDENTIFICATION</scope>
</reference>
<keyword evidence="4 9" id="KW-0812">Transmembrane</keyword>
<keyword evidence="5 9" id="KW-1133">Transmembrane helix</keyword>
<comment type="similarity">
    <text evidence="8">Belongs to the anion channel-forming bestrophin (TC 1.A.46) family.</text>
</comment>
<evidence type="ECO:0000256" key="3">
    <source>
        <dbReference type="ARBA" id="ARBA00022475"/>
    </source>
</evidence>
<keyword evidence="10" id="KW-1185">Reference proteome</keyword>
<evidence type="ECO:0000313" key="11">
    <source>
        <dbReference type="RefSeq" id="WP_028313061.1"/>
    </source>
</evidence>
<dbReference type="GO" id="GO:0005254">
    <property type="term" value="F:chloride channel activity"/>
    <property type="evidence" value="ECO:0007669"/>
    <property type="project" value="InterPro"/>
</dbReference>
<evidence type="ECO:0000256" key="7">
    <source>
        <dbReference type="ARBA" id="ARBA00023136"/>
    </source>
</evidence>
<comment type="subcellular location">
    <subcellularLocation>
        <location evidence="1">Cell membrane</location>
        <topology evidence="1">Multi-pass membrane protein</topology>
    </subcellularLocation>
</comment>
<keyword evidence="3" id="KW-1003">Cell membrane</keyword>
<name>A0A8B6X7B5_9BURK</name>
<dbReference type="RefSeq" id="WP_028313061.1">
    <property type="nucleotide sequence ID" value="NZ_KI519500.1"/>
</dbReference>
<evidence type="ECO:0000256" key="9">
    <source>
        <dbReference type="SAM" id="Phobius"/>
    </source>
</evidence>
<accession>A0A8B6X7B5</accession>
<keyword evidence="6" id="KW-0406">Ion transport</keyword>
<dbReference type="OrthoDB" id="445589at2"/>
<evidence type="ECO:0000256" key="8">
    <source>
        <dbReference type="ARBA" id="ARBA00034708"/>
    </source>
</evidence>
<evidence type="ECO:0000256" key="5">
    <source>
        <dbReference type="ARBA" id="ARBA00022989"/>
    </source>
</evidence>
<evidence type="ECO:0000256" key="4">
    <source>
        <dbReference type="ARBA" id="ARBA00022692"/>
    </source>
</evidence>
<evidence type="ECO:0000256" key="6">
    <source>
        <dbReference type="ARBA" id="ARBA00023065"/>
    </source>
</evidence>
<organism evidence="10 11">
    <name type="scientific">Derxia gummosa DSM 723</name>
    <dbReference type="NCBI Taxonomy" id="1121388"/>
    <lineage>
        <taxon>Bacteria</taxon>
        <taxon>Pseudomonadati</taxon>
        <taxon>Pseudomonadota</taxon>
        <taxon>Betaproteobacteria</taxon>
        <taxon>Burkholderiales</taxon>
        <taxon>Alcaligenaceae</taxon>
        <taxon>Derxia</taxon>
    </lineage>
</organism>
<keyword evidence="2" id="KW-0813">Transport</keyword>
<feature type="transmembrane region" description="Helical" evidence="9">
    <location>
        <begin position="20"/>
        <end position="40"/>
    </location>
</feature>
<dbReference type="InterPro" id="IPR044669">
    <property type="entry name" value="YneE/VCCN1/2-like"/>
</dbReference>
<keyword evidence="7 9" id="KW-0472">Membrane</keyword>
<dbReference type="Proteomes" id="UP000675920">
    <property type="component" value="Unplaced"/>
</dbReference>
<proteinExistence type="inferred from homology"/>
<dbReference type="PANTHER" id="PTHR33281">
    <property type="entry name" value="UPF0187 PROTEIN YNEE"/>
    <property type="match status" value="1"/>
</dbReference>
<dbReference type="Pfam" id="PF25539">
    <property type="entry name" value="Bestrophin_2"/>
    <property type="match status" value="1"/>
</dbReference>
<reference evidence="11" key="2">
    <citation type="journal article" date="2008" name="Am. J. Physiol.">
        <title>Bestrophin Cl- channels are highly permeable to HCO3-.</title>
        <authorList>
            <person name="Qu Z."/>
            <person name="Hartzell H.C."/>
        </authorList>
    </citation>
    <scope>NUCLEOTIDE SEQUENCE</scope>
</reference>
<dbReference type="PANTHER" id="PTHR33281:SF19">
    <property type="entry name" value="VOLTAGE-DEPENDENT ANION CHANNEL-FORMING PROTEIN YNEE"/>
    <property type="match status" value="1"/>
</dbReference>
<dbReference type="AlphaFoldDB" id="A0A8B6X7B5"/>
<protein>
    <submittedName>
        <fullName evidence="11">Bestrophin family protein</fullName>
    </submittedName>
</protein>
<sequence>MPRQPHPHWFRMLFAVRGSVLPRIALQLFLTFAMGCWAMYASTLPWPWNLGYTPAPFGFLGVSLAVFLGFRNSAAYDRWWEARKLWGLVVINTRSLGREALSLVDSPARARRLIGLSIAFAHAMRHRLQETDARMALAPWLAPADIDAVLAVRSPPQAVLGLLSRELAEARRAGEVNPVLLPAMEERIGQLEFALGSCERLAFTPMPFTYAVIIHRTVHLYCIALPFGLAQTVGLLTPVVTTFVAYPFFALEALAQEIEDPFGESINAIGLEEMVAGIERELRGLMAQADAGQPPIVRVAG</sequence>